<name>A0A8K0C6K7_IGNLU</name>
<dbReference type="EMBL" id="VTPC01091103">
    <property type="protein sequence ID" value="KAF2879651.1"/>
    <property type="molecule type" value="Genomic_DNA"/>
</dbReference>
<accession>A0A8K0C6K7</accession>
<feature type="compositionally biased region" description="Low complexity" evidence="1">
    <location>
        <begin position="35"/>
        <end position="45"/>
    </location>
</feature>
<comment type="caution">
    <text evidence="2">The sequence shown here is derived from an EMBL/GenBank/DDBJ whole genome shotgun (WGS) entry which is preliminary data.</text>
</comment>
<sequence length="293" mass="34334">MSPAFQYSEEISKPFHLNGESLFNGKRSSVQSNGSLLSDDSLSSSPKEHPNTLSVTGRSSKTDFLNKIKYFERRTDQEQPETHKPHMKTENADHHTFKKTIEEVRSSFLKEEYTHLSRSDSKVSNIRKDPPRNNIIRSPVPTPRRKFLEEQKESLTKRESFKKETIQLTPVIREKESNLKSKKPARELSIRETVNEVRSRFAEKNLADDKRTGNLSIDYLNSNCAKFFSTSDTKFLFEETTNDSKHFIIILKNILYDNAFYSLKAVNQRAHYYLHDFFEYDRLDMNMFDLWAL</sequence>
<protein>
    <submittedName>
        <fullName evidence="2">Uncharacterized protein</fullName>
    </submittedName>
</protein>
<dbReference type="AlphaFoldDB" id="A0A8K0C6K7"/>
<proteinExistence type="predicted"/>
<evidence type="ECO:0000256" key="1">
    <source>
        <dbReference type="SAM" id="MobiDB-lite"/>
    </source>
</evidence>
<organism evidence="2 3">
    <name type="scientific">Ignelater luminosus</name>
    <name type="common">Cucubano</name>
    <name type="synonym">Pyrophorus luminosus</name>
    <dbReference type="NCBI Taxonomy" id="2038154"/>
    <lineage>
        <taxon>Eukaryota</taxon>
        <taxon>Metazoa</taxon>
        <taxon>Ecdysozoa</taxon>
        <taxon>Arthropoda</taxon>
        <taxon>Hexapoda</taxon>
        <taxon>Insecta</taxon>
        <taxon>Pterygota</taxon>
        <taxon>Neoptera</taxon>
        <taxon>Endopterygota</taxon>
        <taxon>Coleoptera</taxon>
        <taxon>Polyphaga</taxon>
        <taxon>Elateriformia</taxon>
        <taxon>Elateroidea</taxon>
        <taxon>Elateridae</taxon>
        <taxon>Agrypninae</taxon>
        <taxon>Pyrophorini</taxon>
        <taxon>Ignelater</taxon>
    </lineage>
</organism>
<feature type="region of interest" description="Disordered" evidence="1">
    <location>
        <begin position="120"/>
        <end position="140"/>
    </location>
</feature>
<keyword evidence="3" id="KW-1185">Reference proteome</keyword>
<dbReference type="Proteomes" id="UP000801492">
    <property type="component" value="Unassembled WGS sequence"/>
</dbReference>
<gene>
    <name evidence="2" type="ORF">ILUMI_26513</name>
</gene>
<dbReference type="OrthoDB" id="10445151at2759"/>
<reference evidence="2" key="1">
    <citation type="submission" date="2019-08" db="EMBL/GenBank/DDBJ databases">
        <title>The genome of the North American firefly Photinus pyralis.</title>
        <authorList>
            <consortium name="Photinus pyralis genome working group"/>
            <person name="Fallon T.R."/>
            <person name="Sander Lower S.E."/>
            <person name="Weng J.-K."/>
        </authorList>
    </citation>
    <scope>NUCLEOTIDE SEQUENCE</scope>
    <source>
        <strain evidence="2">TRF0915ILg1</strain>
        <tissue evidence="2">Whole body</tissue>
    </source>
</reference>
<evidence type="ECO:0000313" key="3">
    <source>
        <dbReference type="Proteomes" id="UP000801492"/>
    </source>
</evidence>
<evidence type="ECO:0000313" key="2">
    <source>
        <dbReference type="EMBL" id="KAF2879651.1"/>
    </source>
</evidence>
<feature type="region of interest" description="Disordered" evidence="1">
    <location>
        <begin position="16"/>
        <end position="60"/>
    </location>
</feature>
<feature type="compositionally biased region" description="Basic and acidic residues" evidence="1">
    <location>
        <begin position="120"/>
        <end position="131"/>
    </location>
</feature>